<organism evidence="2">
    <name type="scientific">uncultured Solirubrobacteraceae bacterium</name>
    <dbReference type="NCBI Taxonomy" id="1162706"/>
    <lineage>
        <taxon>Bacteria</taxon>
        <taxon>Bacillati</taxon>
        <taxon>Actinomycetota</taxon>
        <taxon>Thermoleophilia</taxon>
        <taxon>Solirubrobacterales</taxon>
        <taxon>Solirubrobacteraceae</taxon>
        <taxon>environmental samples</taxon>
    </lineage>
</organism>
<feature type="region of interest" description="Disordered" evidence="1">
    <location>
        <begin position="85"/>
        <end position="160"/>
    </location>
</feature>
<dbReference type="AlphaFoldDB" id="A0A6J4T0S9"/>
<reference evidence="2" key="1">
    <citation type="submission" date="2020-02" db="EMBL/GenBank/DDBJ databases">
        <authorList>
            <person name="Meier V. D."/>
        </authorList>
    </citation>
    <scope>NUCLEOTIDE SEQUENCE</scope>
    <source>
        <strain evidence="2">AVDCRST_MAG13</strain>
    </source>
</reference>
<feature type="compositionally biased region" description="Basic residues" evidence="1">
    <location>
        <begin position="148"/>
        <end position="160"/>
    </location>
</feature>
<feature type="region of interest" description="Disordered" evidence="1">
    <location>
        <begin position="18"/>
        <end position="73"/>
    </location>
</feature>
<protein>
    <submittedName>
        <fullName evidence="2">Uncharacterized protein</fullName>
    </submittedName>
</protein>
<evidence type="ECO:0000313" key="2">
    <source>
        <dbReference type="EMBL" id="CAA9510115.1"/>
    </source>
</evidence>
<gene>
    <name evidence="2" type="ORF">AVDCRST_MAG13-2758</name>
</gene>
<dbReference type="EMBL" id="CADCVO010000440">
    <property type="protein sequence ID" value="CAA9510115.1"/>
    <property type="molecule type" value="Genomic_DNA"/>
</dbReference>
<proteinExistence type="predicted"/>
<evidence type="ECO:0000256" key="1">
    <source>
        <dbReference type="SAM" id="MobiDB-lite"/>
    </source>
</evidence>
<name>A0A6J4T0S9_9ACTN</name>
<feature type="compositionally biased region" description="Low complexity" evidence="1">
    <location>
        <begin position="88"/>
        <end position="114"/>
    </location>
</feature>
<sequence length="160" mass="16505">MGGHRLVPRLGGELVERAEGPVGGVADEVAQRPEGRDGVLDEGGVRGRVRRVGLEEGRPAPHPADLPGHGLGRVPVLEVAQRDVRALGGQAQGARPADAARASRDQGGAAEPSGAGAGRHAVHPADLRACARGAPRRRAPSVVELTARRPRRGRRAGARG</sequence>
<feature type="compositionally biased region" description="Basic and acidic residues" evidence="1">
    <location>
        <begin position="29"/>
        <end position="45"/>
    </location>
</feature>
<accession>A0A6J4T0S9</accession>